<dbReference type="Pfam" id="PF01425">
    <property type="entry name" value="Amidase"/>
    <property type="match status" value="1"/>
</dbReference>
<dbReference type="RefSeq" id="WP_123256170.1">
    <property type="nucleotide sequence ID" value="NZ_RBED01000116.1"/>
</dbReference>
<dbReference type="PANTHER" id="PTHR11895">
    <property type="entry name" value="TRANSAMIDASE"/>
    <property type="match status" value="1"/>
</dbReference>
<keyword evidence="4" id="KW-1185">Reference proteome</keyword>
<organism evidence="3 4">
    <name type="scientific">Arthrobacter oryzae</name>
    <dbReference type="NCBI Taxonomy" id="409290"/>
    <lineage>
        <taxon>Bacteria</taxon>
        <taxon>Bacillati</taxon>
        <taxon>Actinomycetota</taxon>
        <taxon>Actinomycetes</taxon>
        <taxon>Micrococcales</taxon>
        <taxon>Micrococcaceae</taxon>
        <taxon>Arthrobacter</taxon>
    </lineage>
</organism>
<dbReference type="InterPro" id="IPR023631">
    <property type="entry name" value="Amidase_dom"/>
</dbReference>
<evidence type="ECO:0000313" key="3">
    <source>
        <dbReference type="EMBL" id="RNL51884.1"/>
    </source>
</evidence>
<sequence>MTELHYLDATTALRLFRSRELSPVELLAAVAARTEAVNGGINAFTETLFDEALPAARQAAASYARGRDLTPLLGLPVAAKEKHGLKGRTLSQGLVARKWERAKEDHPVIERIRRAGGIIHARTTTPEYSCATVTHSPLWGVTRNPWNPQFSPGGSSGGSGAALAAGLAPLATASDIAGSTRLPASFTGTVGYKAPYGRIPGLAPLSADHYRGDGPMARTVADTALLAGVMAGRHPGDHTSLDGPLALSLPDTGAAAAAGLRIALCIRLGNYPVAADVEANTRAVGAALRSAGAVVEEIELAWTTEDISRTIFTHFGYLLGPAMEDETADSPESLAAYTRRFMADARKAADENRFIDGIRAETRIQAELAAAMAGFDALICPASAVAALDADGTYLDGIEAAGGERLDHYWQGHMTAPFNIANRCPVLAVPSGMADCGIPTGVQIVGHPFDDATVFTVGAAVEAVRPWAARRPDLLVMS</sequence>
<dbReference type="GO" id="GO:0003824">
    <property type="term" value="F:catalytic activity"/>
    <property type="evidence" value="ECO:0007669"/>
    <property type="project" value="InterPro"/>
</dbReference>
<dbReference type="PANTHER" id="PTHR11895:SF7">
    <property type="entry name" value="GLUTAMYL-TRNA(GLN) AMIDOTRANSFERASE SUBUNIT A, MITOCHONDRIAL"/>
    <property type="match status" value="1"/>
</dbReference>
<accession>A0A3N0BTA9</accession>
<dbReference type="OrthoDB" id="182039at2"/>
<evidence type="ECO:0000256" key="1">
    <source>
        <dbReference type="ARBA" id="ARBA00009199"/>
    </source>
</evidence>
<comment type="similarity">
    <text evidence="1">Belongs to the amidase family.</text>
</comment>
<name>A0A3N0BTA9_9MICC</name>
<comment type="caution">
    <text evidence="3">The sequence shown here is derived from an EMBL/GenBank/DDBJ whole genome shotgun (WGS) entry which is preliminary data.</text>
</comment>
<dbReference type="InterPro" id="IPR036928">
    <property type="entry name" value="AS_sf"/>
</dbReference>
<evidence type="ECO:0000313" key="4">
    <source>
        <dbReference type="Proteomes" id="UP000273807"/>
    </source>
</evidence>
<gene>
    <name evidence="3" type="ORF">D7003_14680</name>
</gene>
<evidence type="ECO:0000259" key="2">
    <source>
        <dbReference type="Pfam" id="PF01425"/>
    </source>
</evidence>
<dbReference type="Proteomes" id="UP000273807">
    <property type="component" value="Unassembled WGS sequence"/>
</dbReference>
<feature type="domain" description="Amidase" evidence="2">
    <location>
        <begin position="25"/>
        <end position="454"/>
    </location>
</feature>
<reference evidence="3 4" key="1">
    <citation type="submission" date="2018-10" db="EMBL/GenBank/DDBJ databases">
        <title>Genome sequencing of Arthrobacter oryzae TNB02.</title>
        <authorList>
            <person name="Cho Y.-J."/>
            <person name="Cho A."/>
            <person name="Kim O.-S."/>
        </authorList>
    </citation>
    <scope>NUCLEOTIDE SEQUENCE [LARGE SCALE GENOMIC DNA]</scope>
    <source>
        <strain evidence="3 4">TNB02</strain>
    </source>
</reference>
<dbReference type="AlphaFoldDB" id="A0A3N0BTA9"/>
<proteinExistence type="inferred from homology"/>
<dbReference type="SUPFAM" id="SSF75304">
    <property type="entry name" value="Amidase signature (AS) enzymes"/>
    <property type="match status" value="1"/>
</dbReference>
<dbReference type="EMBL" id="RBED01000116">
    <property type="protein sequence ID" value="RNL51884.1"/>
    <property type="molecule type" value="Genomic_DNA"/>
</dbReference>
<protein>
    <submittedName>
        <fullName evidence="3">Amidase</fullName>
    </submittedName>
</protein>
<dbReference type="InterPro" id="IPR000120">
    <property type="entry name" value="Amidase"/>
</dbReference>
<dbReference type="Gene3D" id="3.90.1300.10">
    <property type="entry name" value="Amidase signature (AS) domain"/>
    <property type="match status" value="1"/>
</dbReference>